<evidence type="ECO:0000256" key="1">
    <source>
        <dbReference type="SAM" id="SignalP"/>
    </source>
</evidence>
<name>A0ABW4VKI1_9BACT</name>
<proteinExistence type="predicted"/>
<dbReference type="Proteomes" id="UP001597361">
    <property type="component" value="Unassembled WGS sequence"/>
</dbReference>
<evidence type="ECO:0000313" key="2">
    <source>
        <dbReference type="EMBL" id="MFD2035238.1"/>
    </source>
</evidence>
<gene>
    <name evidence="2" type="ORF">ACFSKL_10575</name>
</gene>
<keyword evidence="3" id="KW-1185">Reference proteome</keyword>
<sequence length="100" mass="10565">MKKIINAIVMVLLLSAPVLANSYINEEKSDRNENVEMTISQNEINELSIFNFMENEEEAVFECSVTIDCGNGSSATGTASNCATAGKIAGAGCDASLAPE</sequence>
<reference evidence="3" key="1">
    <citation type="journal article" date="2019" name="Int. J. Syst. Evol. Microbiol.">
        <title>The Global Catalogue of Microorganisms (GCM) 10K type strain sequencing project: providing services to taxonomists for standard genome sequencing and annotation.</title>
        <authorList>
            <consortium name="The Broad Institute Genomics Platform"/>
            <consortium name="The Broad Institute Genome Sequencing Center for Infectious Disease"/>
            <person name="Wu L."/>
            <person name="Ma J."/>
        </authorList>
    </citation>
    <scope>NUCLEOTIDE SEQUENCE [LARGE SCALE GENOMIC DNA]</scope>
    <source>
        <strain evidence="3">CGMCC 1.15180</strain>
    </source>
</reference>
<evidence type="ECO:0000313" key="3">
    <source>
        <dbReference type="Proteomes" id="UP001597361"/>
    </source>
</evidence>
<accession>A0ABW4VKI1</accession>
<keyword evidence="1" id="KW-0732">Signal</keyword>
<feature type="signal peptide" evidence="1">
    <location>
        <begin position="1"/>
        <end position="20"/>
    </location>
</feature>
<dbReference type="EMBL" id="JBHUHR010000029">
    <property type="protein sequence ID" value="MFD2035238.1"/>
    <property type="molecule type" value="Genomic_DNA"/>
</dbReference>
<protein>
    <submittedName>
        <fullName evidence="2">Uncharacterized protein</fullName>
    </submittedName>
</protein>
<dbReference type="RefSeq" id="WP_376886070.1">
    <property type="nucleotide sequence ID" value="NZ_JBHUHR010000029.1"/>
</dbReference>
<feature type="chain" id="PRO_5046243955" evidence="1">
    <location>
        <begin position="21"/>
        <end position="100"/>
    </location>
</feature>
<organism evidence="2 3">
    <name type="scientific">Belliella marina</name>
    <dbReference type="NCBI Taxonomy" id="1644146"/>
    <lineage>
        <taxon>Bacteria</taxon>
        <taxon>Pseudomonadati</taxon>
        <taxon>Bacteroidota</taxon>
        <taxon>Cytophagia</taxon>
        <taxon>Cytophagales</taxon>
        <taxon>Cyclobacteriaceae</taxon>
        <taxon>Belliella</taxon>
    </lineage>
</organism>
<comment type="caution">
    <text evidence="2">The sequence shown here is derived from an EMBL/GenBank/DDBJ whole genome shotgun (WGS) entry which is preliminary data.</text>
</comment>